<sequence length="122" mass="14899">MGEVRMDLYLKIQRWRYHRGNQEVKKRILDEFCETHGYHRFDNPKLVKLMNDLYANEISLLFNFFYPCIKLIDKVRIQSRIKKKYDKPKTPYQRLMASSCLTLDQKKIQKKLKLVFRLVNVQ</sequence>
<dbReference type="OrthoDB" id="9795424at2"/>
<evidence type="ECO:0000313" key="1">
    <source>
        <dbReference type="EMBL" id="KGP63757.1"/>
    </source>
</evidence>
<accession>A0A0A2SSM7</accession>
<dbReference type="RefSeq" id="WP_035887920.1">
    <property type="nucleotide sequence ID" value="NZ_JNCF01000010.1"/>
</dbReference>
<comment type="caution">
    <text evidence="1">The sequence shown here is derived from an EMBL/GenBank/DDBJ whole genome shotgun (WGS) entry which is preliminary data.</text>
</comment>
<proteinExistence type="predicted"/>
<dbReference type="AlphaFoldDB" id="A0A0A2SSM7"/>
<evidence type="ECO:0000313" key="2">
    <source>
        <dbReference type="Proteomes" id="UP000054422"/>
    </source>
</evidence>
<keyword evidence="2" id="KW-1185">Reference proteome</keyword>
<gene>
    <name evidence="1" type="ORF">EP47_05915</name>
</gene>
<organism evidence="1 2">
    <name type="scientific">Legionella norrlandica</name>
    <dbReference type="NCBI Taxonomy" id="1498499"/>
    <lineage>
        <taxon>Bacteria</taxon>
        <taxon>Pseudomonadati</taxon>
        <taxon>Pseudomonadota</taxon>
        <taxon>Gammaproteobacteria</taxon>
        <taxon>Legionellales</taxon>
        <taxon>Legionellaceae</taxon>
        <taxon>Legionella</taxon>
    </lineage>
</organism>
<dbReference type="STRING" id="1498499.EP47_05915"/>
<dbReference type="Proteomes" id="UP000054422">
    <property type="component" value="Unassembled WGS sequence"/>
</dbReference>
<reference evidence="1 2" key="1">
    <citation type="submission" date="2014-05" db="EMBL/GenBank/DDBJ databases">
        <authorList>
            <person name="Rizzardi K."/>
            <person name="Winiecka-Krusnell J."/>
            <person name="Ramliden M."/>
            <person name="Alm E."/>
            <person name="Andersson S."/>
            <person name="Byfors S."/>
        </authorList>
    </citation>
    <scope>NUCLEOTIDE SEQUENCE [LARGE SCALE GENOMIC DNA]</scope>
    <source>
        <strain evidence="1 2">LEGN</strain>
    </source>
</reference>
<protein>
    <submittedName>
        <fullName evidence="1">Uncharacterized protein</fullName>
    </submittedName>
</protein>
<name>A0A0A2SSM7_9GAMM</name>
<dbReference type="EMBL" id="JNCF01000010">
    <property type="protein sequence ID" value="KGP63757.1"/>
    <property type="molecule type" value="Genomic_DNA"/>
</dbReference>